<name>A0ABR1BY78_NECAM</name>
<feature type="domain" description="Pyruvate kinase C-terminal" evidence="1">
    <location>
        <begin position="7"/>
        <end position="65"/>
    </location>
</feature>
<dbReference type="InterPro" id="IPR015795">
    <property type="entry name" value="Pyrv_Knase_C"/>
</dbReference>
<dbReference type="InterPro" id="IPR036918">
    <property type="entry name" value="Pyrv_Knase_C_sf"/>
</dbReference>
<dbReference type="Pfam" id="PF02887">
    <property type="entry name" value="PK_C"/>
    <property type="match status" value="1"/>
</dbReference>
<accession>A0ABR1BY78</accession>
<reference evidence="2 3" key="1">
    <citation type="submission" date="2023-08" db="EMBL/GenBank/DDBJ databases">
        <title>A Necator americanus chromosomal reference genome.</title>
        <authorList>
            <person name="Ilik V."/>
            <person name="Petrzelkova K.J."/>
            <person name="Pardy F."/>
            <person name="Fuh T."/>
            <person name="Niatou-Singa F.S."/>
            <person name="Gouil Q."/>
            <person name="Baker L."/>
            <person name="Ritchie M.E."/>
            <person name="Jex A.R."/>
            <person name="Gazzola D."/>
            <person name="Li H."/>
            <person name="Toshio Fujiwara R."/>
            <person name="Zhan B."/>
            <person name="Aroian R.V."/>
            <person name="Pafco B."/>
            <person name="Schwarz E.M."/>
        </authorList>
    </citation>
    <scope>NUCLEOTIDE SEQUENCE [LARGE SCALE GENOMIC DNA]</scope>
    <source>
        <strain evidence="2 3">Aroian</strain>
        <tissue evidence="2">Whole animal</tissue>
    </source>
</reference>
<dbReference type="SUPFAM" id="SSF52935">
    <property type="entry name" value="PK C-terminal domain-like"/>
    <property type="match status" value="1"/>
</dbReference>
<dbReference type="Proteomes" id="UP001303046">
    <property type="component" value="Unassembled WGS sequence"/>
</dbReference>
<gene>
    <name evidence="2" type="primary">Necator_chrI.g3504</name>
    <name evidence="2" type="ORF">RB195_007375</name>
</gene>
<protein>
    <recommendedName>
        <fullName evidence="1">Pyruvate kinase C-terminal domain-containing protein</fullName>
    </recommendedName>
</protein>
<dbReference type="Gene3D" id="3.40.1380.20">
    <property type="entry name" value="Pyruvate kinase, C-terminal domain"/>
    <property type="match status" value="1"/>
</dbReference>
<organism evidence="2 3">
    <name type="scientific">Necator americanus</name>
    <name type="common">Human hookworm</name>
    <dbReference type="NCBI Taxonomy" id="51031"/>
    <lineage>
        <taxon>Eukaryota</taxon>
        <taxon>Metazoa</taxon>
        <taxon>Ecdysozoa</taxon>
        <taxon>Nematoda</taxon>
        <taxon>Chromadorea</taxon>
        <taxon>Rhabditida</taxon>
        <taxon>Rhabditina</taxon>
        <taxon>Rhabditomorpha</taxon>
        <taxon>Strongyloidea</taxon>
        <taxon>Ancylostomatidae</taxon>
        <taxon>Bunostominae</taxon>
        <taxon>Necator</taxon>
    </lineage>
</organism>
<keyword evidence="3" id="KW-1185">Reference proteome</keyword>
<evidence type="ECO:0000259" key="1">
    <source>
        <dbReference type="Pfam" id="PF02887"/>
    </source>
</evidence>
<dbReference type="EMBL" id="JAVFWL010000001">
    <property type="protein sequence ID" value="KAK6730870.1"/>
    <property type="molecule type" value="Genomic_DNA"/>
</dbReference>
<proteinExistence type="predicted"/>
<evidence type="ECO:0000313" key="2">
    <source>
        <dbReference type="EMBL" id="KAK6730870.1"/>
    </source>
</evidence>
<sequence length="68" mass="7484">MLPTPAVFPILYNKPAAEFNAELDSKVNFAVEYGKENGFINRGDFIVVVNGWKQGSGFTNTMRIVTAS</sequence>
<evidence type="ECO:0000313" key="3">
    <source>
        <dbReference type="Proteomes" id="UP001303046"/>
    </source>
</evidence>
<comment type="caution">
    <text evidence="2">The sequence shown here is derived from an EMBL/GenBank/DDBJ whole genome shotgun (WGS) entry which is preliminary data.</text>
</comment>